<evidence type="ECO:0000313" key="4">
    <source>
        <dbReference type="Proteomes" id="UP000199258"/>
    </source>
</evidence>
<feature type="region of interest" description="Disordered" evidence="1">
    <location>
        <begin position="1"/>
        <end position="27"/>
    </location>
</feature>
<organism evidence="3 4">
    <name type="scientific">Arthrobacter subterraneus</name>
    <dbReference type="NCBI Taxonomy" id="335973"/>
    <lineage>
        <taxon>Bacteria</taxon>
        <taxon>Bacillati</taxon>
        <taxon>Actinomycetota</taxon>
        <taxon>Actinomycetes</taxon>
        <taxon>Micrococcales</taxon>
        <taxon>Micrococcaceae</taxon>
        <taxon>Arthrobacter</taxon>
    </lineage>
</organism>
<name>A0A1G8EF16_9MICC</name>
<evidence type="ECO:0000256" key="2">
    <source>
        <dbReference type="SAM" id="Phobius"/>
    </source>
</evidence>
<dbReference type="Pfam" id="PF20447">
    <property type="entry name" value="DUF6704"/>
    <property type="match status" value="1"/>
</dbReference>
<dbReference type="InterPro" id="IPR046550">
    <property type="entry name" value="DUF6704"/>
</dbReference>
<accession>A0A1G8EF16</accession>
<dbReference type="EMBL" id="FNDT01000002">
    <property type="protein sequence ID" value="SDH68467.1"/>
    <property type="molecule type" value="Genomic_DNA"/>
</dbReference>
<sequence length="102" mass="10470">MAKTAPETGTNDTPMVEHSAAHDETIGHGNSPAAWTAVFVMLAGAALSSFAFIFASTEGNKDAGTILFWIGVLIMVIGLALGIILKKAGFGVGGHRLKNSGD</sequence>
<dbReference type="STRING" id="335973.SAMN04488693_10289"/>
<reference evidence="3 4" key="1">
    <citation type="submission" date="2016-10" db="EMBL/GenBank/DDBJ databases">
        <authorList>
            <person name="de Groot N.N."/>
        </authorList>
    </citation>
    <scope>NUCLEOTIDE SEQUENCE [LARGE SCALE GENOMIC DNA]</scope>
    <source>
        <strain evidence="3 4">NP_1H</strain>
    </source>
</reference>
<protein>
    <submittedName>
        <fullName evidence="3">Uncharacterized protein</fullName>
    </submittedName>
</protein>
<dbReference type="Proteomes" id="UP000199258">
    <property type="component" value="Unassembled WGS sequence"/>
</dbReference>
<dbReference type="RefSeq" id="WP_245702682.1">
    <property type="nucleotide sequence ID" value="NZ_FNDT01000002.1"/>
</dbReference>
<evidence type="ECO:0000256" key="1">
    <source>
        <dbReference type="SAM" id="MobiDB-lite"/>
    </source>
</evidence>
<keyword evidence="4" id="KW-1185">Reference proteome</keyword>
<feature type="transmembrane region" description="Helical" evidence="2">
    <location>
        <begin position="33"/>
        <end position="54"/>
    </location>
</feature>
<dbReference type="AlphaFoldDB" id="A0A1G8EF16"/>
<keyword evidence="2" id="KW-1133">Transmembrane helix</keyword>
<evidence type="ECO:0000313" key="3">
    <source>
        <dbReference type="EMBL" id="SDH68467.1"/>
    </source>
</evidence>
<dbReference type="NCBIfam" id="NF041681">
    <property type="entry name" value="HGxxPAAW"/>
    <property type="match status" value="1"/>
</dbReference>
<keyword evidence="2" id="KW-0472">Membrane</keyword>
<feature type="transmembrane region" description="Helical" evidence="2">
    <location>
        <begin position="66"/>
        <end position="85"/>
    </location>
</feature>
<gene>
    <name evidence="3" type="ORF">SAMN04488693_10289</name>
</gene>
<proteinExistence type="predicted"/>
<keyword evidence="2" id="KW-0812">Transmembrane</keyword>